<dbReference type="GO" id="GO:0030170">
    <property type="term" value="F:pyridoxal phosphate binding"/>
    <property type="evidence" value="ECO:0007669"/>
    <property type="project" value="InterPro"/>
</dbReference>
<dbReference type="GO" id="GO:0004015">
    <property type="term" value="F:adenosylmethionine-8-amino-7-oxononanoate transaminase activity"/>
    <property type="evidence" value="ECO:0007669"/>
    <property type="project" value="UniProtKB-EC"/>
</dbReference>
<evidence type="ECO:0000256" key="1">
    <source>
        <dbReference type="ARBA" id="ARBA00001933"/>
    </source>
</evidence>
<comment type="similarity">
    <text evidence="8">Belongs to the class-III pyridoxal-phosphate-dependent aminotransferase family.</text>
</comment>
<comment type="cofactor">
    <cofactor evidence="1">
        <name>pyridoxal 5'-phosphate</name>
        <dbReference type="ChEBI" id="CHEBI:597326"/>
    </cofactor>
</comment>
<gene>
    <name evidence="9" type="ORF">FisN_16Lh291</name>
</gene>
<dbReference type="InterPro" id="IPR015424">
    <property type="entry name" value="PyrdxlP-dep_Trfase"/>
</dbReference>
<dbReference type="SUPFAM" id="SSF53383">
    <property type="entry name" value="PLP-dependent transferases"/>
    <property type="match status" value="1"/>
</dbReference>
<dbReference type="GO" id="GO:0009102">
    <property type="term" value="P:biotin biosynthetic process"/>
    <property type="evidence" value="ECO:0007669"/>
    <property type="project" value="UniProtKB-UniPathway"/>
</dbReference>
<keyword evidence="4 9" id="KW-0808">Transferase</keyword>
<dbReference type="InParanoid" id="A0A1Z5KPY8"/>
<evidence type="ECO:0000256" key="5">
    <source>
        <dbReference type="ARBA" id="ARBA00022691"/>
    </source>
</evidence>
<sequence length="514" mass="56903">MASVARVMSCDAKRHPWQRYLSTLFLHPSITEARHRSTEEHLQFDRHHLWHPYTSLIAPTPVLPISHARGCTLYLEDGSEMIDGMSSWWAAIWGYHQPELNRAIQNQLQDMSHIMFGGFTHRPAAELAAILILQLNADSPDHWEKLDQIFWTDSGSVAVEVALKIALQYHRGMQYNNRKTKIVSVRGGYHGDTLGAMSVCDPVNGMHTAFAGAMPQHVVFVARPPCDDSFRLGPLQQGCQGCTCQDGTENALQLAIDDLQQLLEREHETLAALILEPIVQGAGGMRFYSRRYLQRVRELCTEYDVLLICDEIATGFGRSGFSKASETPRLFASLEAGVQPDIICLGKAITGGYMTLGAVATTERISRGVSSSPPSPNHESSSVVSLPLMHGPTFMGNPLACAVAVASTNLMMEPVDGKPAWQVHVSRIEQELRSNLEPASQIPGVGDVRVRGAIGVIELKRPLDNNIIPFRCRELGVWLRPFGKLLYTMPPYIASNDELNKITNAMMQIAEENS</sequence>
<comment type="caution">
    <text evidence="9">The sequence shown here is derived from an EMBL/GenBank/DDBJ whole genome shotgun (WGS) entry which is preliminary data.</text>
</comment>
<organism evidence="9 10">
    <name type="scientific">Fistulifera solaris</name>
    <name type="common">Oleaginous diatom</name>
    <dbReference type="NCBI Taxonomy" id="1519565"/>
    <lineage>
        <taxon>Eukaryota</taxon>
        <taxon>Sar</taxon>
        <taxon>Stramenopiles</taxon>
        <taxon>Ochrophyta</taxon>
        <taxon>Bacillariophyta</taxon>
        <taxon>Bacillariophyceae</taxon>
        <taxon>Bacillariophycidae</taxon>
        <taxon>Naviculales</taxon>
        <taxon>Naviculaceae</taxon>
        <taxon>Fistulifera</taxon>
    </lineage>
</organism>
<dbReference type="OrthoDB" id="425114at2759"/>
<dbReference type="Pfam" id="PF00202">
    <property type="entry name" value="Aminotran_3"/>
    <property type="match status" value="1"/>
</dbReference>
<dbReference type="Gene3D" id="3.40.640.10">
    <property type="entry name" value="Type I PLP-dependent aspartate aminotransferase-like (Major domain)"/>
    <property type="match status" value="1"/>
</dbReference>
<dbReference type="InterPro" id="IPR015422">
    <property type="entry name" value="PyrdxlP-dep_Trfase_small"/>
</dbReference>
<dbReference type="Gene3D" id="3.90.1150.10">
    <property type="entry name" value="Aspartate Aminotransferase, domain 1"/>
    <property type="match status" value="1"/>
</dbReference>
<dbReference type="HAMAP" id="MF_00834">
    <property type="entry name" value="BioA"/>
    <property type="match status" value="1"/>
</dbReference>
<dbReference type="EMBL" id="BDSP01000263">
    <property type="protein sequence ID" value="GAX28008.1"/>
    <property type="molecule type" value="Genomic_DNA"/>
</dbReference>
<proteinExistence type="inferred from homology"/>
<keyword evidence="10" id="KW-1185">Reference proteome</keyword>
<dbReference type="PANTHER" id="PTHR42684:SF17">
    <property type="entry name" value="ADENOSYLMETHIONINE-8-AMINO-7-OXONONANOATE AMINOTRANSFERASE"/>
    <property type="match status" value="1"/>
</dbReference>
<reference evidence="9 10" key="1">
    <citation type="journal article" date="2015" name="Plant Cell">
        <title>Oil accumulation by the oleaginous diatom Fistulifera solaris as revealed by the genome and transcriptome.</title>
        <authorList>
            <person name="Tanaka T."/>
            <person name="Maeda Y."/>
            <person name="Veluchamy A."/>
            <person name="Tanaka M."/>
            <person name="Abida H."/>
            <person name="Marechal E."/>
            <person name="Bowler C."/>
            <person name="Muto M."/>
            <person name="Sunaga Y."/>
            <person name="Tanaka M."/>
            <person name="Yoshino T."/>
            <person name="Taniguchi T."/>
            <person name="Fukuda Y."/>
            <person name="Nemoto M."/>
            <person name="Matsumoto M."/>
            <person name="Wong P.S."/>
            <person name="Aburatani S."/>
            <person name="Fujibuchi W."/>
        </authorList>
    </citation>
    <scope>NUCLEOTIDE SEQUENCE [LARGE SCALE GENOMIC DNA]</scope>
    <source>
        <strain evidence="9 10">JPCC DA0580</strain>
    </source>
</reference>
<evidence type="ECO:0000256" key="8">
    <source>
        <dbReference type="RuleBase" id="RU003560"/>
    </source>
</evidence>
<dbReference type="UniPathway" id="UPA00078"/>
<dbReference type="InterPro" id="IPR005814">
    <property type="entry name" value="Aminotrans_3"/>
</dbReference>
<comment type="pathway">
    <text evidence="2">Cofactor biosynthesis; biotin biosynthesis.</text>
</comment>
<dbReference type="NCBIfam" id="TIGR00508">
    <property type="entry name" value="bioA"/>
    <property type="match status" value="1"/>
</dbReference>
<dbReference type="AlphaFoldDB" id="A0A1Z5KPY8"/>
<evidence type="ECO:0000256" key="2">
    <source>
        <dbReference type="ARBA" id="ARBA00004746"/>
    </source>
</evidence>
<keyword evidence="3 9" id="KW-0032">Aminotransferase</keyword>
<dbReference type="InterPro" id="IPR015421">
    <property type="entry name" value="PyrdxlP-dep_Trfase_major"/>
</dbReference>
<dbReference type="EC" id="2.6.1.62" evidence="9"/>
<dbReference type="CDD" id="cd00610">
    <property type="entry name" value="OAT_like"/>
    <property type="match status" value="1"/>
</dbReference>
<evidence type="ECO:0000313" key="9">
    <source>
        <dbReference type="EMBL" id="GAX28008.1"/>
    </source>
</evidence>
<evidence type="ECO:0000256" key="6">
    <source>
        <dbReference type="ARBA" id="ARBA00022756"/>
    </source>
</evidence>
<dbReference type="PANTHER" id="PTHR42684">
    <property type="entry name" value="ADENOSYLMETHIONINE-8-AMINO-7-OXONONANOATE AMINOTRANSFERASE"/>
    <property type="match status" value="1"/>
</dbReference>
<protein>
    <submittedName>
        <fullName evidence="9">Adenosylmethionine---8-amino-7-oxononanoate aminotransferase</fullName>
        <ecNumber evidence="9">2.6.1.62</ecNumber>
    </submittedName>
</protein>
<dbReference type="InterPro" id="IPR005815">
    <property type="entry name" value="BioA"/>
</dbReference>
<keyword evidence="6" id="KW-0093">Biotin biosynthesis</keyword>
<accession>A0A1Z5KPY8</accession>
<evidence type="ECO:0000256" key="4">
    <source>
        <dbReference type="ARBA" id="ARBA00022679"/>
    </source>
</evidence>
<keyword evidence="5" id="KW-0949">S-adenosyl-L-methionine</keyword>
<evidence type="ECO:0000256" key="7">
    <source>
        <dbReference type="ARBA" id="ARBA00022898"/>
    </source>
</evidence>
<name>A0A1Z5KPY8_FISSO</name>
<evidence type="ECO:0000256" key="3">
    <source>
        <dbReference type="ARBA" id="ARBA00022576"/>
    </source>
</evidence>
<evidence type="ECO:0000313" key="10">
    <source>
        <dbReference type="Proteomes" id="UP000198406"/>
    </source>
</evidence>
<keyword evidence="7 8" id="KW-0663">Pyridoxal phosphate</keyword>
<dbReference type="Proteomes" id="UP000198406">
    <property type="component" value="Unassembled WGS sequence"/>
</dbReference>